<reference evidence="3 4" key="1">
    <citation type="submission" date="2020-05" db="EMBL/GenBank/DDBJ databases">
        <title>Genome Sequencing of Type Strains.</title>
        <authorList>
            <person name="Lemaire J.F."/>
            <person name="Inderbitzin P."/>
            <person name="Gregorio O.A."/>
            <person name="Collins S.B."/>
            <person name="Wespe N."/>
            <person name="Knight-Connoni V."/>
        </authorList>
    </citation>
    <scope>NUCLEOTIDE SEQUENCE [LARGE SCALE GENOMIC DNA]</scope>
    <source>
        <strain evidence="3 4">DSM 19942</strain>
    </source>
</reference>
<dbReference type="CDD" id="cd00118">
    <property type="entry name" value="LysM"/>
    <property type="match status" value="1"/>
</dbReference>
<keyword evidence="1" id="KW-0812">Transmembrane</keyword>
<sequence>MKKKALKYVAITMIKLIETVELLVKIFSRKARRSSRLITSITYVCITIFGSAALFNQTMDTHSTDEYITYIVESGDTLFNISKKYYNGDPRKAVDLIQSTNNIQSNIQPGQILLVPIKK</sequence>
<organism evidence="3 4">
    <name type="scientific">Paenibacillus taichungensis</name>
    <dbReference type="NCBI Taxonomy" id="484184"/>
    <lineage>
        <taxon>Bacteria</taxon>
        <taxon>Bacillati</taxon>
        <taxon>Bacillota</taxon>
        <taxon>Bacilli</taxon>
        <taxon>Bacillales</taxon>
        <taxon>Paenibacillaceae</taxon>
        <taxon>Paenibacillus</taxon>
    </lineage>
</organism>
<evidence type="ECO:0000259" key="2">
    <source>
        <dbReference type="PROSITE" id="PS51782"/>
    </source>
</evidence>
<feature type="domain" description="LysM" evidence="2">
    <location>
        <begin position="68"/>
        <end position="115"/>
    </location>
</feature>
<dbReference type="Gene3D" id="3.10.350.10">
    <property type="entry name" value="LysM domain"/>
    <property type="match status" value="1"/>
</dbReference>
<keyword evidence="1" id="KW-1133">Transmembrane helix</keyword>
<gene>
    <name evidence="3" type="ORF">HP548_02720</name>
</gene>
<dbReference type="Proteomes" id="UP000577724">
    <property type="component" value="Unassembled WGS sequence"/>
</dbReference>
<evidence type="ECO:0000313" key="3">
    <source>
        <dbReference type="EMBL" id="NUU53009.1"/>
    </source>
</evidence>
<keyword evidence="4" id="KW-1185">Reference proteome</keyword>
<evidence type="ECO:0000313" key="4">
    <source>
        <dbReference type="Proteomes" id="UP000577724"/>
    </source>
</evidence>
<protein>
    <submittedName>
        <fullName evidence="3">LysM peptidoglycan-binding domain-containing protein</fullName>
    </submittedName>
</protein>
<name>A0ABX2MH06_9BACL</name>
<dbReference type="InterPro" id="IPR018392">
    <property type="entry name" value="LysM"/>
</dbReference>
<evidence type="ECO:0000256" key="1">
    <source>
        <dbReference type="SAM" id="Phobius"/>
    </source>
</evidence>
<dbReference type="GeneID" id="97129600"/>
<dbReference type="RefSeq" id="WP_175380819.1">
    <property type="nucleotide sequence ID" value="NZ_JABMCC010000089.1"/>
</dbReference>
<dbReference type="InterPro" id="IPR036779">
    <property type="entry name" value="LysM_dom_sf"/>
</dbReference>
<accession>A0ABX2MH06</accession>
<dbReference type="PROSITE" id="PS51782">
    <property type="entry name" value="LYSM"/>
    <property type="match status" value="1"/>
</dbReference>
<proteinExistence type="predicted"/>
<dbReference type="SMART" id="SM00257">
    <property type="entry name" value="LysM"/>
    <property type="match status" value="1"/>
</dbReference>
<keyword evidence="1" id="KW-0472">Membrane</keyword>
<feature type="transmembrane region" description="Helical" evidence="1">
    <location>
        <begin position="36"/>
        <end position="55"/>
    </location>
</feature>
<dbReference type="Pfam" id="PF01476">
    <property type="entry name" value="LysM"/>
    <property type="match status" value="1"/>
</dbReference>
<dbReference type="SUPFAM" id="SSF54106">
    <property type="entry name" value="LysM domain"/>
    <property type="match status" value="1"/>
</dbReference>
<comment type="caution">
    <text evidence="3">The sequence shown here is derived from an EMBL/GenBank/DDBJ whole genome shotgun (WGS) entry which is preliminary data.</text>
</comment>
<dbReference type="EMBL" id="JABMCC010000089">
    <property type="protein sequence ID" value="NUU53009.1"/>
    <property type="molecule type" value="Genomic_DNA"/>
</dbReference>